<accession>A0ACC4CAU5</accession>
<proteinExistence type="predicted"/>
<keyword evidence="2" id="KW-1185">Reference proteome</keyword>
<protein>
    <submittedName>
        <fullName evidence="1">Uncharacterized protein</fullName>
    </submittedName>
</protein>
<organism evidence="1 2">
    <name type="scientific">Populus alba</name>
    <name type="common">White poplar</name>
    <dbReference type="NCBI Taxonomy" id="43335"/>
    <lineage>
        <taxon>Eukaryota</taxon>
        <taxon>Viridiplantae</taxon>
        <taxon>Streptophyta</taxon>
        <taxon>Embryophyta</taxon>
        <taxon>Tracheophyta</taxon>
        <taxon>Spermatophyta</taxon>
        <taxon>Magnoliopsida</taxon>
        <taxon>eudicotyledons</taxon>
        <taxon>Gunneridae</taxon>
        <taxon>Pentapetalae</taxon>
        <taxon>rosids</taxon>
        <taxon>fabids</taxon>
        <taxon>Malpighiales</taxon>
        <taxon>Salicaceae</taxon>
        <taxon>Saliceae</taxon>
        <taxon>Populus</taxon>
    </lineage>
</organism>
<gene>
    <name evidence="1" type="ORF">D5086_010952</name>
</gene>
<name>A0ACC4CAU5_POPAL</name>
<reference evidence="1 2" key="1">
    <citation type="journal article" date="2024" name="Plant Biotechnol. J.">
        <title>Genome and CRISPR/Cas9 system of a widespread forest tree (Populus alba) in the world.</title>
        <authorList>
            <person name="Liu Y.J."/>
            <person name="Jiang P.F."/>
            <person name="Han X.M."/>
            <person name="Li X.Y."/>
            <person name="Wang H.M."/>
            <person name="Wang Y.J."/>
            <person name="Wang X.X."/>
            <person name="Zeng Q.Y."/>
        </authorList>
    </citation>
    <scope>NUCLEOTIDE SEQUENCE [LARGE SCALE GENOMIC DNA]</scope>
    <source>
        <strain evidence="2">cv. PAL-ZL1</strain>
    </source>
</reference>
<comment type="caution">
    <text evidence="1">The sequence shown here is derived from an EMBL/GenBank/DDBJ whole genome shotgun (WGS) entry which is preliminary data.</text>
</comment>
<dbReference type="Proteomes" id="UP000309997">
    <property type="component" value="Unassembled WGS sequence"/>
</dbReference>
<dbReference type="EMBL" id="RCHU02000005">
    <property type="protein sequence ID" value="KAL3592312.1"/>
    <property type="molecule type" value="Genomic_DNA"/>
</dbReference>
<sequence>MLFPSQYNPPGFHFWYEGKCLVRLPFYKFQQYYAMANLDVDMEPSYKTKHIANSQFTPRQFSQRLNGPDHIRRKPSCPGPAVGRDPVEMWKGHLCGFRGETEGLDEFTTRSLLPVSSTPSVTRFMPDIGIPVVTSPMAKALDSIEDNQVNPVLYQKESTK</sequence>
<evidence type="ECO:0000313" key="2">
    <source>
        <dbReference type="Proteomes" id="UP000309997"/>
    </source>
</evidence>
<evidence type="ECO:0000313" key="1">
    <source>
        <dbReference type="EMBL" id="KAL3592312.1"/>
    </source>
</evidence>